<dbReference type="Proteomes" id="UP000318571">
    <property type="component" value="Chromosome 10"/>
</dbReference>
<dbReference type="AlphaFoldDB" id="A0A553NDB0"/>
<protein>
    <submittedName>
        <fullName evidence="1">Uncharacterized protein</fullName>
    </submittedName>
</protein>
<comment type="caution">
    <text evidence="1">The sequence shown here is derived from an EMBL/GenBank/DDBJ whole genome shotgun (WGS) entry which is preliminary data.</text>
</comment>
<dbReference type="EMBL" id="VCGU01000458">
    <property type="protein sequence ID" value="TRY63434.1"/>
    <property type="molecule type" value="Genomic_DNA"/>
</dbReference>
<name>A0A553NDB0_TIGCA</name>
<gene>
    <name evidence="1" type="ORF">TCAL_15181</name>
</gene>
<keyword evidence="2" id="KW-1185">Reference proteome</keyword>
<proteinExistence type="predicted"/>
<evidence type="ECO:0000313" key="2">
    <source>
        <dbReference type="Proteomes" id="UP000318571"/>
    </source>
</evidence>
<reference evidence="1 2" key="1">
    <citation type="journal article" date="2018" name="Nat. Ecol. Evol.">
        <title>Genomic signatures of mitonuclear coevolution across populations of Tigriopus californicus.</title>
        <authorList>
            <person name="Barreto F.S."/>
            <person name="Watson E.T."/>
            <person name="Lima T.G."/>
            <person name="Willett C.S."/>
            <person name="Edmands S."/>
            <person name="Li W."/>
            <person name="Burton R.S."/>
        </authorList>
    </citation>
    <scope>NUCLEOTIDE SEQUENCE [LARGE SCALE GENOMIC DNA]</scope>
    <source>
        <strain evidence="1 2">San Diego</strain>
    </source>
</reference>
<accession>A0A553NDB0</accession>
<sequence>MVKHLPDDCAKTNHRARCLVRIIFTSRPIALEPSNHGRPDLDHSAPFTLHPRLYLCGVTNPGSGFKAGQWVDFMVPGCEQVGGFSMTSSRRNSSVNLIWIWPSKLRRGNLPDG</sequence>
<evidence type="ECO:0000313" key="1">
    <source>
        <dbReference type="EMBL" id="TRY63434.1"/>
    </source>
</evidence>
<organism evidence="1 2">
    <name type="scientific">Tigriopus californicus</name>
    <name type="common">Marine copepod</name>
    <dbReference type="NCBI Taxonomy" id="6832"/>
    <lineage>
        <taxon>Eukaryota</taxon>
        <taxon>Metazoa</taxon>
        <taxon>Ecdysozoa</taxon>
        <taxon>Arthropoda</taxon>
        <taxon>Crustacea</taxon>
        <taxon>Multicrustacea</taxon>
        <taxon>Hexanauplia</taxon>
        <taxon>Copepoda</taxon>
        <taxon>Harpacticoida</taxon>
        <taxon>Harpacticidae</taxon>
        <taxon>Tigriopus</taxon>
    </lineage>
</organism>